<feature type="coiled-coil region" evidence="1">
    <location>
        <begin position="104"/>
        <end position="131"/>
    </location>
</feature>
<protein>
    <recommendedName>
        <fullName evidence="5">Zinc finger GRF-type domain-containing protein</fullName>
    </recommendedName>
</protein>
<evidence type="ECO:0000313" key="3">
    <source>
        <dbReference type="EMBL" id="RYR31891.1"/>
    </source>
</evidence>
<feature type="region of interest" description="Disordered" evidence="2">
    <location>
        <begin position="1"/>
        <end position="26"/>
    </location>
</feature>
<keyword evidence="1" id="KW-0175">Coiled coil</keyword>
<dbReference type="PANTHER" id="PTHR33248">
    <property type="entry name" value="ZINC ION-BINDING PROTEIN"/>
    <property type="match status" value="1"/>
</dbReference>
<organism evidence="3 4">
    <name type="scientific">Arachis hypogaea</name>
    <name type="common">Peanut</name>
    <dbReference type="NCBI Taxonomy" id="3818"/>
    <lineage>
        <taxon>Eukaryota</taxon>
        <taxon>Viridiplantae</taxon>
        <taxon>Streptophyta</taxon>
        <taxon>Embryophyta</taxon>
        <taxon>Tracheophyta</taxon>
        <taxon>Spermatophyta</taxon>
        <taxon>Magnoliopsida</taxon>
        <taxon>eudicotyledons</taxon>
        <taxon>Gunneridae</taxon>
        <taxon>Pentapetalae</taxon>
        <taxon>rosids</taxon>
        <taxon>fabids</taxon>
        <taxon>Fabales</taxon>
        <taxon>Fabaceae</taxon>
        <taxon>Papilionoideae</taxon>
        <taxon>50 kb inversion clade</taxon>
        <taxon>dalbergioids sensu lato</taxon>
        <taxon>Dalbergieae</taxon>
        <taxon>Pterocarpus clade</taxon>
        <taxon>Arachis</taxon>
    </lineage>
</organism>
<evidence type="ECO:0000313" key="4">
    <source>
        <dbReference type="Proteomes" id="UP000289738"/>
    </source>
</evidence>
<reference evidence="3 4" key="1">
    <citation type="submission" date="2019-01" db="EMBL/GenBank/DDBJ databases">
        <title>Sequencing of cultivated peanut Arachis hypogaea provides insights into genome evolution and oil improvement.</title>
        <authorList>
            <person name="Chen X."/>
        </authorList>
    </citation>
    <scope>NUCLEOTIDE SEQUENCE [LARGE SCALE GENOMIC DNA]</scope>
    <source>
        <strain evidence="4">cv. Fuhuasheng</strain>
        <tissue evidence="3">Leaves</tissue>
    </source>
</reference>
<dbReference type="Proteomes" id="UP000289738">
    <property type="component" value="Chromosome B01"/>
</dbReference>
<name>A0A445AZQ8_ARAHY</name>
<comment type="caution">
    <text evidence="3">The sequence shown here is derived from an EMBL/GenBank/DDBJ whole genome shotgun (WGS) entry which is preliminary data.</text>
</comment>
<evidence type="ECO:0000256" key="2">
    <source>
        <dbReference type="SAM" id="MobiDB-lite"/>
    </source>
</evidence>
<dbReference type="AlphaFoldDB" id="A0A445AZQ8"/>
<evidence type="ECO:0000256" key="1">
    <source>
        <dbReference type="SAM" id="Coils"/>
    </source>
</evidence>
<accession>A0A445AZQ8</accession>
<evidence type="ECO:0008006" key="5">
    <source>
        <dbReference type="Google" id="ProtNLM"/>
    </source>
</evidence>
<gene>
    <name evidence="3" type="ORF">Ahy_B01g056830</name>
</gene>
<sequence length="135" mass="15499">MLRSSMMSEGSSSCTRPGEGSSCTVPGEYERDRVAPKCYCSVYAIMYKSRTTSNPNRVFLGCPLFKAKEPYCRYFVWLDEHLKRIKAVKPEALGVVDEAEGVDVEEQLFRNQDMEKKIEELERKLLSIESKKKKT</sequence>
<feature type="compositionally biased region" description="Low complexity" evidence="2">
    <location>
        <begin position="1"/>
        <end position="13"/>
    </location>
</feature>
<keyword evidence="4" id="KW-1185">Reference proteome</keyword>
<dbReference type="EMBL" id="SDMP01000011">
    <property type="protein sequence ID" value="RYR31891.1"/>
    <property type="molecule type" value="Genomic_DNA"/>
</dbReference>
<proteinExistence type="predicted"/>